<feature type="transmembrane region" description="Helical" evidence="1">
    <location>
        <begin position="73"/>
        <end position="96"/>
    </location>
</feature>
<gene>
    <name evidence="2" type="ORF">SDC9_113096</name>
</gene>
<keyword evidence="1" id="KW-0472">Membrane</keyword>
<organism evidence="2">
    <name type="scientific">bioreactor metagenome</name>
    <dbReference type="NCBI Taxonomy" id="1076179"/>
    <lineage>
        <taxon>unclassified sequences</taxon>
        <taxon>metagenomes</taxon>
        <taxon>ecological metagenomes</taxon>
    </lineage>
</organism>
<sequence length="115" mass="13625">MKFSDEFNEAIVPSNYSNQFNAYKQKIKGNDYYEYNGDKYLATTLVKIMAWSFEYAYVISITFVLFISERHDYTIYGFLIGLGVMILLVIPIFLFIRYISIRSFIRFSKLKSDEN</sequence>
<proteinExistence type="predicted"/>
<reference evidence="2" key="1">
    <citation type="submission" date="2019-08" db="EMBL/GenBank/DDBJ databases">
        <authorList>
            <person name="Kucharzyk K."/>
            <person name="Murdoch R.W."/>
            <person name="Higgins S."/>
            <person name="Loffler F."/>
        </authorList>
    </citation>
    <scope>NUCLEOTIDE SEQUENCE</scope>
</reference>
<evidence type="ECO:0000313" key="2">
    <source>
        <dbReference type="EMBL" id="MPM66189.1"/>
    </source>
</evidence>
<dbReference type="AlphaFoldDB" id="A0A645BL52"/>
<protein>
    <submittedName>
        <fullName evidence="2">Uncharacterized protein</fullName>
    </submittedName>
</protein>
<evidence type="ECO:0000256" key="1">
    <source>
        <dbReference type="SAM" id="Phobius"/>
    </source>
</evidence>
<comment type="caution">
    <text evidence="2">The sequence shown here is derived from an EMBL/GenBank/DDBJ whole genome shotgun (WGS) entry which is preliminary data.</text>
</comment>
<dbReference type="EMBL" id="VSSQ01020937">
    <property type="protein sequence ID" value="MPM66189.1"/>
    <property type="molecule type" value="Genomic_DNA"/>
</dbReference>
<accession>A0A645BL52</accession>
<keyword evidence="1" id="KW-0812">Transmembrane</keyword>
<name>A0A645BL52_9ZZZZ</name>
<feature type="transmembrane region" description="Helical" evidence="1">
    <location>
        <begin position="48"/>
        <end position="67"/>
    </location>
</feature>
<keyword evidence="1" id="KW-1133">Transmembrane helix</keyword>